<organism evidence="2">
    <name type="scientific">Prevotella sp. GTC17253</name>
    <dbReference type="NCBI Taxonomy" id="3236793"/>
    <lineage>
        <taxon>Bacteria</taxon>
        <taxon>Pseudomonadati</taxon>
        <taxon>Bacteroidota</taxon>
        <taxon>Bacteroidia</taxon>
        <taxon>Bacteroidales</taxon>
        <taxon>Prevotellaceae</taxon>
        <taxon>Prevotella</taxon>
    </lineage>
</organism>
<keyword evidence="1" id="KW-0472">Membrane</keyword>
<evidence type="ECO:0000313" key="2">
    <source>
        <dbReference type="EMBL" id="BFO70607.1"/>
    </source>
</evidence>
<protein>
    <recommendedName>
        <fullName evidence="3">IS982 family transposase</fullName>
    </recommendedName>
</protein>
<name>A0AB33IQ65_9BACT</name>
<evidence type="ECO:0008006" key="3">
    <source>
        <dbReference type="Google" id="ProtNLM"/>
    </source>
</evidence>
<keyword evidence="1" id="KW-0812">Transmembrane</keyword>
<sequence length="59" mass="6986">MPKYKELQIIIAMSMIAKVMEIFCIADSFYIFFDTMIVKDTIKPKRYKGRNHINIQIKG</sequence>
<proteinExistence type="predicted"/>
<reference evidence="2" key="1">
    <citation type="submission" date="2024-07" db="EMBL/GenBank/DDBJ databases">
        <title>Complete genome sequence of Prevotella sp. YM-2024 GTC17253.</title>
        <authorList>
            <person name="Hayashi M."/>
            <person name="Muto Y."/>
            <person name="Tanaka K."/>
            <person name="Niwa H."/>
        </authorList>
    </citation>
    <scope>NUCLEOTIDE SEQUENCE</scope>
    <source>
        <strain evidence="2">GTC17253</strain>
    </source>
</reference>
<evidence type="ECO:0000256" key="1">
    <source>
        <dbReference type="SAM" id="Phobius"/>
    </source>
</evidence>
<feature type="transmembrane region" description="Helical" evidence="1">
    <location>
        <begin position="7"/>
        <end position="33"/>
    </location>
</feature>
<keyword evidence="1" id="KW-1133">Transmembrane helix</keyword>
<dbReference type="EMBL" id="AP035785">
    <property type="protein sequence ID" value="BFO70607.1"/>
    <property type="molecule type" value="Genomic_DNA"/>
</dbReference>
<gene>
    <name evidence="2" type="ORF">GTC17253_05730</name>
</gene>
<accession>A0AB33IQ65</accession>
<dbReference type="AlphaFoldDB" id="A0AB33IQ65"/>